<gene>
    <name evidence="14" type="ORF">F4V44_11635</name>
</gene>
<comment type="similarity">
    <text evidence="3 11">Belongs to the ketopantoate reductase family.</text>
</comment>
<comment type="function">
    <text evidence="1 11">Catalyzes the NADPH-dependent reduction of ketopantoate into pantoic acid.</text>
</comment>
<dbReference type="GO" id="GO:0005737">
    <property type="term" value="C:cytoplasm"/>
    <property type="evidence" value="ECO:0007669"/>
    <property type="project" value="TreeGrafter"/>
</dbReference>
<dbReference type="InterPro" id="IPR013328">
    <property type="entry name" value="6PGD_dom2"/>
</dbReference>
<feature type="domain" description="Ketopantoate reductase C-terminal" evidence="13">
    <location>
        <begin position="177"/>
        <end position="299"/>
    </location>
</feature>
<dbReference type="Gene3D" id="3.40.50.720">
    <property type="entry name" value="NAD(P)-binding Rossmann-like Domain"/>
    <property type="match status" value="1"/>
</dbReference>
<comment type="caution">
    <text evidence="14">The sequence shown here is derived from an EMBL/GenBank/DDBJ whole genome shotgun (WGS) entry which is preliminary data.</text>
</comment>
<evidence type="ECO:0000256" key="8">
    <source>
        <dbReference type="ARBA" id="ARBA00023002"/>
    </source>
</evidence>
<dbReference type="InterPro" id="IPR050838">
    <property type="entry name" value="Ketopantoate_reductase"/>
</dbReference>
<dbReference type="UniPathway" id="UPA00028">
    <property type="reaction ID" value="UER00004"/>
</dbReference>
<dbReference type="PANTHER" id="PTHR43765:SF2">
    <property type="entry name" value="2-DEHYDROPANTOATE 2-REDUCTASE"/>
    <property type="match status" value="1"/>
</dbReference>
<evidence type="ECO:0000256" key="11">
    <source>
        <dbReference type="RuleBase" id="RU362068"/>
    </source>
</evidence>
<dbReference type="OrthoDB" id="9793586at2"/>
<dbReference type="RefSeq" id="WP_150440195.1">
    <property type="nucleotide sequence ID" value="NZ_VYKL01000018.1"/>
</dbReference>
<dbReference type="AlphaFoldDB" id="A0A5J5HR71"/>
<evidence type="ECO:0000256" key="2">
    <source>
        <dbReference type="ARBA" id="ARBA00004994"/>
    </source>
</evidence>
<dbReference type="EC" id="1.1.1.169" evidence="4 11"/>
<dbReference type="NCBIfam" id="TIGR00745">
    <property type="entry name" value="apbA_panE"/>
    <property type="match status" value="1"/>
</dbReference>
<evidence type="ECO:0000256" key="6">
    <source>
        <dbReference type="ARBA" id="ARBA00022655"/>
    </source>
</evidence>
<dbReference type="Pfam" id="PF08546">
    <property type="entry name" value="ApbA_C"/>
    <property type="match status" value="1"/>
</dbReference>
<keyword evidence="15" id="KW-1185">Reference proteome</keyword>
<dbReference type="Proteomes" id="UP000326671">
    <property type="component" value="Unassembled WGS sequence"/>
</dbReference>
<dbReference type="InterPro" id="IPR003710">
    <property type="entry name" value="ApbA"/>
</dbReference>
<dbReference type="FunFam" id="1.10.1040.10:FF:000017">
    <property type="entry name" value="2-dehydropantoate 2-reductase"/>
    <property type="match status" value="1"/>
</dbReference>
<evidence type="ECO:0000259" key="12">
    <source>
        <dbReference type="Pfam" id="PF02558"/>
    </source>
</evidence>
<dbReference type="GO" id="GO:0015940">
    <property type="term" value="P:pantothenate biosynthetic process"/>
    <property type="evidence" value="ECO:0007669"/>
    <property type="project" value="UniProtKB-UniPathway"/>
</dbReference>
<keyword evidence="7 11" id="KW-0521">NADP</keyword>
<protein>
    <recommendedName>
        <fullName evidence="5 11">2-dehydropantoate 2-reductase</fullName>
        <ecNumber evidence="4 11">1.1.1.169</ecNumber>
    </recommendedName>
    <alternativeName>
        <fullName evidence="9 11">Ketopantoate reductase</fullName>
    </alternativeName>
</protein>
<dbReference type="SUPFAM" id="SSF51735">
    <property type="entry name" value="NAD(P)-binding Rossmann-fold domains"/>
    <property type="match status" value="1"/>
</dbReference>
<evidence type="ECO:0000313" key="15">
    <source>
        <dbReference type="Proteomes" id="UP000326671"/>
    </source>
</evidence>
<dbReference type="InterPro" id="IPR008927">
    <property type="entry name" value="6-PGluconate_DH-like_C_sf"/>
</dbReference>
<evidence type="ECO:0000259" key="13">
    <source>
        <dbReference type="Pfam" id="PF08546"/>
    </source>
</evidence>
<sequence>MKIVVIGSGAMGMLFGGRLALQGYDITMVDVAPAVIEKLNNEGLHLEADDGNHLISIKAAFAEDINEEVDLVILFTKTIYSRSALESAKKFLGKDTYVLTLQNGLGNIELISEYVPYDQIIAGVTNHPSDVKGIGKISSHGSGYTKIMSVNGIENEMLYFIKDALQESGLNGQIVPDVMVAIWEKVAFNAAINATTAICRIPCGGMAVTEQGKHLVYTIAKEAVAVANAHGVDVSEESVIKSLTATFEVHKDHFTSMSADIINKRRTENDFINGGIVKKAKEVNIEVPYTEALYNLICTIENTYDIQNLNTDAEKTKESVSK</sequence>
<evidence type="ECO:0000256" key="1">
    <source>
        <dbReference type="ARBA" id="ARBA00002919"/>
    </source>
</evidence>
<keyword evidence="6 11" id="KW-0566">Pantothenate biosynthesis</keyword>
<comment type="pathway">
    <text evidence="2 11">Cofactor biosynthesis; (R)-pantothenate biosynthesis; (R)-pantoate from 3-methyl-2-oxobutanoate: step 2/2.</text>
</comment>
<accession>A0A5J5HR71</accession>
<dbReference type="InterPro" id="IPR036291">
    <property type="entry name" value="NAD(P)-bd_dom_sf"/>
</dbReference>
<keyword evidence="8 11" id="KW-0560">Oxidoreductase</keyword>
<evidence type="ECO:0000256" key="9">
    <source>
        <dbReference type="ARBA" id="ARBA00032024"/>
    </source>
</evidence>
<dbReference type="PANTHER" id="PTHR43765">
    <property type="entry name" value="2-DEHYDROPANTOATE 2-REDUCTASE-RELATED"/>
    <property type="match status" value="1"/>
</dbReference>
<evidence type="ECO:0000256" key="7">
    <source>
        <dbReference type="ARBA" id="ARBA00022857"/>
    </source>
</evidence>
<proteinExistence type="inferred from homology"/>
<dbReference type="GO" id="GO:0050661">
    <property type="term" value="F:NADP binding"/>
    <property type="evidence" value="ECO:0007669"/>
    <property type="project" value="TreeGrafter"/>
</dbReference>
<organism evidence="14 15">
    <name type="scientific">Niallia endozanthoxylica</name>
    <dbReference type="NCBI Taxonomy" id="2036016"/>
    <lineage>
        <taxon>Bacteria</taxon>
        <taxon>Bacillati</taxon>
        <taxon>Bacillota</taxon>
        <taxon>Bacilli</taxon>
        <taxon>Bacillales</taxon>
        <taxon>Bacillaceae</taxon>
        <taxon>Niallia</taxon>
    </lineage>
</organism>
<reference evidence="14 15" key="1">
    <citation type="submission" date="2019-09" db="EMBL/GenBank/DDBJ databases">
        <title>Whole genome sequences of isolates from the Mars Exploration Rovers.</title>
        <authorList>
            <person name="Seuylemezian A."/>
            <person name="Vaishampayan P."/>
        </authorList>
    </citation>
    <scope>NUCLEOTIDE SEQUENCE [LARGE SCALE GENOMIC DNA]</scope>
    <source>
        <strain evidence="14 15">MER_TA_151</strain>
    </source>
</reference>
<dbReference type="InterPro" id="IPR013332">
    <property type="entry name" value="KPR_N"/>
</dbReference>
<dbReference type="SUPFAM" id="SSF48179">
    <property type="entry name" value="6-phosphogluconate dehydrogenase C-terminal domain-like"/>
    <property type="match status" value="1"/>
</dbReference>
<dbReference type="GO" id="GO:0008677">
    <property type="term" value="F:2-dehydropantoate 2-reductase activity"/>
    <property type="evidence" value="ECO:0007669"/>
    <property type="project" value="UniProtKB-EC"/>
</dbReference>
<feature type="domain" description="Ketopantoate reductase N-terminal" evidence="12">
    <location>
        <begin position="3"/>
        <end position="150"/>
    </location>
</feature>
<comment type="catalytic activity">
    <reaction evidence="10 11">
        <text>(R)-pantoate + NADP(+) = 2-dehydropantoate + NADPH + H(+)</text>
        <dbReference type="Rhea" id="RHEA:16233"/>
        <dbReference type="ChEBI" id="CHEBI:11561"/>
        <dbReference type="ChEBI" id="CHEBI:15378"/>
        <dbReference type="ChEBI" id="CHEBI:15980"/>
        <dbReference type="ChEBI" id="CHEBI:57783"/>
        <dbReference type="ChEBI" id="CHEBI:58349"/>
        <dbReference type="EC" id="1.1.1.169"/>
    </reaction>
</comment>
<evidence type="ECO:0000256" key="10">
    <source>
        <dbReference type="ARBA" id="ARBA00048793"/>
    </source>
</evidence>
<dbReference type="Gene3D" id="1.10.1040.10">
    <property type="entry name" value="N-(1-d-carboxylethyl)-l-norvaline Dehydrogenase, domain 2"/>
    <property type="match status" value="1"/>
</dbReference>
<dbReference type="EMBL" id="VYKL01000018">
    <property type="protein sequence ID" value="KAA9023794.1"/>
    <property type="molecule type" value="Genomic_DNA"/>
</dbReference>
<evidence type="ECO:0000256" key="4">
    <source>
        <dbReference type="ARBA" id="ARBA00013014"/>
    </source>
</evidence>
<dbReference type="Pfam" id="PF02558">
    <property type="entry name" value="ApbA"/>
    <property type="match status" value="1"/>
</dbReference>
<dbReference type="InterPro" id="IPR013752">
    <property type="entry name" value="KPA_reductase"/>
</dbReference>
<name>A0A5J5HR71_9BACI</name>
<evidence type="ECO:0000313" key="14">
    <source>
        <dbReference type="EMBL" id="KAA9023794.1"/>
    </source>
</evidence>
<evidence type="ECO:0000256" key="3">
    <source>
        <dbReference type="ARBA" id="ARBA00007870"/>
    </source>
</evidence>
<evidence type="ECO:0000256" key="5">
    <source>
        <dbReference type="ARBA" id="ARBA00019465"/>
    </source>
</evidence>